<keyword evidence="3" id="KW-1185">Reference proteome</keyword>
<organism evidence="2 3">
    <name type="scientific">Melipona bicolor</name>
    <dbReference type="NCBI Taxonomy" id="60889"/>
    <lineage>
        <taxon>Eukaryota</taxon>
        <taxon>Metazoa</taxon>
        <taxon>Ecdysozoa</taxon>
        <taxon>Arthropoda</taxon>
        <taxon>Hexapoda</taxon>
        <taxon>Insecta</taxon>
        <taxon>Pterygota</taxon>
        <taxon>Neoptera</taxon>
        <taxon>Endopterygota</taxon>
        <taxon>Hymenoptera</taxon>
        <taxon>Apocrita</taxon>
        <taxon>Aculeata</taxon>
        <taxon>Apoidea</taxon>
        <taxon>Anthophila</taxon>
        <taxon>Apidae</taxon>
        <taxon>Melipona</taxon>
    </lineage>
</organism>
<sequence length="113" mass="13019">MSSECFDESETMRFQVEPGREMHTIKQRNDRQSKMDPVALRSSPRHATLTDSKMSARIRNFQSHQQFISPNYRRLGDGARFQLLLALEFSMGTFWATEDPRPEAQPVSGQAAR</sequence>
<feature type="compositionally biased region" description="Basic and acidic residues" evidence="1">
    <location>
        <begin position="20"/>
        <end position="34"/>
    </location>
</feature>
<name>A0AA40KJW5_9HYME</name>
<dbReference type="EMBL" id="JAHYIQ010000021">
    <property type="protein sequence ID" value="KAK1123028.1"/>
    <property type="molecule type" value="Genomic_DNA"/>
</dbReference>
<evidence type="ECO:0000313" key="3">
    <source>
        <dbReference type="Proteomes" id="UP001177670"/>
    </source>
</evidence>
<dbReference type="AlphaFoldDB" id="A0AA40KJW5"/>
<gene>
    <name evidence="2" type="ORF">K0M31_008664</name>
</gene>
<feature type="region of interest" description="Disordered" evidence="1">
    <location>
        <begin position="20"/>
        <end position="47"/>
    </location>
</feature>
<evidence type="ECO:0000313" key="2">
    <source>
        <dbReference type="EMBL" id="KAK1123028.1"/>
    </source>
</evidence>
<proteinExistence type="predicted"/>
<comment type="caution">
    <text evidence="2">The sequence shown here is derived from an EMBL/GenBank/DDBJ whole genome shotgun (WGS) entry which is preliminary data.</text>
</comment>
<accession>A0AA40KJW5</accession>
<dbReference type="Proteomes" id="UP001177670">
    <property type="component" value="Unassembled WGS sequence"/>
</dbReference>
<evidence type="ECO:0000256" key="1">
    <source>
        <dbReference type="SAM" id="MobiDB-lite"/>
    </source>
</evidence>
<reference evidence="2" key="1">
    <citation type="submission" date="2021-10" db="EMBL/GenBank/DDBJ databases">
        <title>Melipona bicolor Genome sequencing and assembly.</title>
        <authorList>
            <person name="Araujo N.S."/>
            <person name="Arias M.C."/>
        </authorList>
    </citation>
    <scope>NUCLEOTIDE SEQUENCE</scope>
    <source>
        <strain evidence="2">USP_2M_L1-L4_2017</strain>
        <tissue evidence="2">Whole body</tissue>
    </source>
</reference>
<protein>
    <submittedName>
        <fullName evidence="2">Uncharacterized protein</fullName>
    </submittedName>
</protein>